<name>A0A8J6EB05_9EUKA</name>
<gene>
    <name evidence="1" type="ORF">J8273_2208</name>
</gene>
<comment type="caution">
    <text evidence="1">The sequence shown here is derived from an EMBL/GenBank/DDBJ whole genome shotgun (WGS) entry which is preliminary data.</text>
</comment>
<reference evidence="1" key="1">
    <citation type="submission" date="2021-05" db="EMBL/GenBank/DDBJ databases">
        <title>A free-living protist that lacks canonical eukaryotic 1 DNA replication and segregation systems.</title>
        <authorList>
            <person name="Salas-Leiva D.E."/>
            <person name="Tromer E.C."/>
            <person name="Curtis B.A."/>
            <person name="Jerlstrom-Hultqvist J."/>
            <person name="Kolisko M."/>
            <person name="Yi Z."/>
            <person name="Salas-Leiva J.S."/>
            <person name="Gallot-Lavallee L."/>
            <person name="Kops G.J.P.L."/>
            <person name="Archibald J.M."/>
            <person name="Simpson A.G.B."/>
            <person name="Roger A.J."/>
        </authorList>
    </citation>
    <scope>NUCLEOTIDE SEQUENCE</scope>
    <source>
        <strain evidence="1">BICM</strain>
    </source>
</reference>
<organism evidence="1 2">
    <name type="scientific">Carpediemonas membranifera</name>
    <dbReference type="NCBI Taxonomy" id="201153"/>
    <lineage>
        <taxon>Eukaryota</taxon>
        <taxon>Metamonada</taxon>
        <taxon>Carpediemonas-like organisms</taxon>
        <taxon>Carpediemonas</taxon>
    </lineage>
</organism>
<sequence>MDRVSSRNSALWCGALRRRRGLLRSGKRHRQQVHHLPRQCTLSEGRDGVSTAASTVFQPLAAMRSDEAHACAWPATSSVCRESTSTSDVWRRSISAFLPTVVPLRSLPRSVFFLGDFLGDCLGDGGRSSSSTASSWIDLRVIPRFRSAILGGCWPLLSVPTIMTAALVCARTESQSSSSIVAIRSLGTKLLGISA</sequence>
<proteinExistence type="predicted"/>
<dbReference type="EMBL" id="JAHDYR010000007">
    <property type="protein sequence ID" value="KAG9395875.1"/>
    <property type="molecule type" value="Genomic_DNA"/>
</dbReference>
<keyword evidence="2" id="KW-1185">Reference proteome</keyword>
<accession>A0A8J6EB05</accession>
<evidence type="ECO:0000313" key="2">
    <source>
        <dbReference type="Proteomes" id="UP000717585"/>
    </source>
</evidence>
<protein>
    <submittedName>
        <fullName evidence="1">Uncharacterized protein</fullName>
    </submittedName>
</protein>
<dbReference type="Proteomes" id="UP000717585">
    <property type="component" value="Unassembled WGS sequence"/>
</dbReference>
<dbReference type="AlphaFoldDB" id="A0A8J6EB05"/>
<evidence type="ECO:0000313" key="1">
    <source>
        <dbReference type="EMBL" id="KAG9395875.1"/>
    </source>
</evidence>